<evidence type="ECO:0000313" key="2">
    <source>
        <dbReference type="EMBL" id="TDZ79660.1"/>
    </source>
</evidence>
<dbReference type="Pfam" id="PF09346">
    <property type="entry name" value="SMI1_KNR4"/>
    <property type="match status" value="1"/>
</dbReference>
<evidence type="ECO:0000313" key="3">
    <source>
        <dbReference type="Proteomes" id="UP000295117"/>
    </source>
</evidence>
<dbReference type="InterPro" id="IPR018958">
    <property type="entry name" value="Knr4/Smi1-like_dom"/>
</dbReference>
<organism evidence="2 3">
    <name type="scientific">Mycobacteroides salmoniphilum</name>
    <dbReference type="NCBI Taxonomy" id="404941"/>
    <lineage>
        <taxon>Bacteria</taxon>
        <taxon>Bacillati</taxon>
        <taxon>Actinomycetota</taxon>
        <taxon>Actinomycetes</taxon>
        <taxon>Mycobacteriales</taxon>
        <taxon>Mycobacteriaceae</taxon>
        <taxon>Mycobacteroides</taxon>
    </lineage>
</organism>
<feature type="domain" description="Knr4/Smi1-like" evidence="1">
    <location>
        <begin position="36"/>
        <end position="167"/>
    </location>
</feature>
<sequence length="398" mass="45015">MATRQQWQELIDAFVVEARRYAEFSEYFELTLPRAGASEVELTEAEHRLGCRLDPDYRTLLSIANGWDGFFFVDLLGTSDLWQGDRSADCLETVKVFADNCTDFAELKGVGDDWSACLPVLYDDNGYSGQTCMFISDGPGRQRAGSVFCLGEEPEDLWPDLYSYLSEDLSSKRKMVEYEVRGQWSDPWDRNIRTDPPTLPHILDKIDEQLRATGQPLMTRQPGATETALQATNQHLPHALHPEHRALLHISDGLDLPGFGHILSTTELADTARWQELLELAVLHQQDALDHHKKSGVMLPDELYSEPVAARIGRIPAIPFGYSIIQREVFGYEGVSYNLYGVDVRDGKVRHLIQDAAPRSPNAYCPDNACTVQNHLLRFCEKLWTTSQNTQVQGRKTR</sequence>
<accession>A0A4R8RYW9</accession>
<dbReference type="AlphaFoldDB" id="A0A4R8RYW9"/>
<dbReference type="RefSeq" id="WP_134072129.1">
    <property type="nucleotide sequence ID" value="NZ_PECH01000008.1"/>
</dbReference>
<proteinExistence type="predicted"/>
<reference evidence="2 3" key="1">
    <citation type="journal article" date="2019" name="Sci. Rep.">
        <title>Extended insight into the Mycobacterium chelonae-abscessus complex through whole genome sequencing of Mycobacterium salmoniphilum outbreak and Mycobacterium salmoniphilum-like strains.</title>
        <authorList>
            <person name="Behra P.R.K."/>
            <person name="Das S."/>
            <person name="Pettersson B.M.F."/>
            <person name="Shirreff L."/>
            <person name="DuCote T."/>
            <person name="Jacobsson K.G."/>
            <person name="Ennis D.G."/>
            <person name="Kirsebom L.A."/>
        </authorList>
    </citation>
    <scope>NUCLEOTIDE SEQUENCE [LARGE SCALE GENOMIC DNA]</scope>
    <source>
        <strain evidence="2 3">DE 4585</strain>
    </source>
</reference>
<feature type="domain" description="Knr4/Smi1-like" evidence="1">
    <location>
        <begin position="223"/>
        <end position="355"/>
    </location>
</feature>
<dbReference type="Gene3D" id="3.40.1580.10">
    <property type="entry name" value="SMI1/KNR4-like"/>
    <property type="match status" value="1"/>
</dbReference>
<gene>
    <name evidence="2" type="ORF">DE4585_03408</name>
</gene>
<dbReference type="EMBL" id="PECH01000008">
    <property type="protein sequence ID" value="TDZ79660.1"/>
    <property type="molecule type" value="Genomic_DNA"/>
</dbReference>
<dbReference type="Proteomes" id="UP000295117">
    <property type="component" value="Unassembled WGS sequence"/>
</dbReference>
<name>A0A4R8RYW9_9MYCO</name>
<comment type="caution">
    <text evidence="2">The sequence shown here is derived from an EMBL/GenBank/DDBJ whole genome shotgun (WGS) entry which is preliminary data.</text>
</comment>
<protein>
    <recommendedName>
        <fullName evidence="1">Knr4/Smi1-like domain-containing protein</fullName>
    </recommendedName>
</protein>
<dbReference type="SUPFAM" id="SSF160631">
    <property type="entry name" value="SMI1/KNR4-like"/>
    <property type="match status" value="1"/>
</dbReference>
<evidence type="ECO:0000259" key="1">
    <source>
        <dbReference type="SMART" id="SM00860"/>
    </source>
</evidence>
<dbReference type="SMART" id="SM00860">
    <property type="entry name" value="SMI1_KNR4"/>
    <property type="match status" value="2"/>
</dbReference>
<dbReference type="InterPro" id="IPR037883">
    <property type="entry name" value="Knr4/Smi1-like_sf"/>
</dbReference>